<dbReference type="InterPro" id="IPR013783">
    <property type="entry name" value="Ig-like_fold"/>
</dbReference>
<dbReference type="Proteomes" id="UP000824161">
    <property type="component" value="Unassembled WGS sequence"/>
</dbReference>
<dbReference type="InterPro" id="IPR003961">
    <property type="entry name" value="FN3_dom"/>
</dbReference>
<dbReference type="SUPFAM" id="SSF53187">
    <property type="entry name" value="Zn-dependent exopeptidases"/>
    <property type="match status" value="1"/>
</dbReference>
<dbReference type="CDD" id="cd00063">
    <property type="entry name" value="FN3"/>
    <property type="match status" value="1"/>
</dbReference>
<dbReference type="EMBL" id="DVLY01000008">
    <property type="protein sequence ID" value="HIT97294.1"/>
    <property type="molecule type" value="Genomic_DNA"/>
</dbReference>
<dbReference type="SUPFAM" id="SSF49265">
    <property type="entry name" value="Fibronectin type III"/>
    <property type="match status" value="1"/>
</dbReference>
<dbReference type="Pfam" id="PF25275">
    <property type="entry name" value="Golvesin_C"/>
    <property type="match status" value="1"/>
</dbReference>
<dbReference type="AlphaFoldDB" id="A0A9D1KTE7"/>
<feature type="domain" description="Fibronectin type-III" evidence="2">
    <location>
        <begin position="612"/>
        <end position="705"/>
    </location>
</feature>
<organism evidence="3 4">
    <name type="scientific">Candidatus Merdimorpha stercoravium</name>
    <dbReference type="NCBI Taxonomy" id="2840863"/>
    <lineage>
        <taxon>Bacteria</taxon>
        <taxon>Pseudomonadati</taxon>
        <taxon>Bacteroidota</taxon>
        <taxon>Flavobacteriia</taxon>
        <taxon>Flavobacteriales</taxon>
        <taxon>Candidatus Merdimorpha</taxon>
    </lineage>
</organism>
<feature type="signal peptide" evidence="1">
    <location>
        <begin position="1"/>
        <end position="21"/>
    </location>
</feature>
<dbReference type="Gene3D" id="3.40.630.40">
    <property type="entry name" value="Zn-dependent exopeptidases"/>
    <property type="match status" value="1"/>
</dbReference>
<keyword evidence="1" id="KW-0732">Signal</keyword>
<dbReference type="Gene3D" id="2.60.40.10">
    <property type="entry name" value="Immunoglobulins"/>
    <property type="match status" value="1"/>
</dbReference>
<proteinExistence type="predicted"/>
<evidence type="ECO:0000313" key="4">
    <source>
        <dbReference type="Proteomes" id="UP000824161"/>
    </source>
</evidence>
<dbReference type="SMART" id="SM00060">
    <property type="entry name" value="FN3"/>
    <property type="match status" value="1"/>
</dbReference>
<evidence type="ECO:0000259" key="2">
    <source>
        <dbReference type="PROSITE" id="PS50853"/>
    </source>
</evidence>
<reference evidence="3" key="1">
    <citation type="submission" date="2020-10" db="EMBL/GenBank/DDBJ databases">
        <authorList>
            <person name="Gilroy R."/>
        </authorList>
    </citation>
    <scope>NUCLEOTIDE SEQUENCE</scope>
    <source>
        <strain evidence="3">1383</strain>
    </source>
</reference>
<dbReference type="InterPro" id="IPR033803">
    <property type="entry name" value="CBD-like_Golvesin-Xly"/>
</dbReference>
<name>A0A9D1KTE7_9FLAO</name>
<feature type="chain" id="PRO_5039219605" evidence="1">
    <location>
        <begin position="22"/>
        <end position="1007"/>
    </location>
</feature>
<protein>
    <submittedName>
        <fullName evidence="3">Xanthan lyase</fullName>
    </submittedName>
</protein>
<gene>
    <name evidence="3" type="ORF">IAC44_00480</name>
</gene>
<dbReference type="GO" id="GO:0016829">
    <property type="term" value="F:lyase activity"/>
    <property type="evidence" value="ECO:0007669"/>
    <property type="project" value="UniProtKB-KW"/>
</dbReference>
<comment type="caution">
    <text evidence="3">The sequence shown here is derived from an EMBL/GenBank/DDBJ whole genome shotgun (WGS) entry which is preliminary data.</text>
</comment>
<keyword evidence="3" id="KW-0456">Lyase</keyword>
<dbReference type="InterPro" id="IPR036116">
    <property type="entry name" value="FN3_sf"/>
</dbReference>
<evidence type="ECO:0000256" key="1">
    <source>
        <dbReference type="SAM" id="SignalP"/>
    </source>
</evidence>
<evidence type="ECO:0000313" key="3">
    <source>
        <dbReference type="EMBL" id="HIT97294.1"/>
    </source>
</evidence>
<reference evidence="3" key="2">
    <citation type="journal article" date="2021" name="PeerJ">
        <title>Extensive microbial diversity within the chicken gut microbiome revealed by metagenomics and culture.</title>
        <authorList>
            <person name="Gilroy R."/>
            <person name="Ravi A."/>
            <person name="Getino M."/>
            <person name="Pursley I."/>
            <person name="Horton D.L."/>
            <person name="Alikhan N.F."/>
            <person name="Baker D."/>
            <person name="Gharbi K."/>
            <person name="Hall N."/>
            <person name="Watson M."/>
            <person name="Adriaenssens E.M."/>
            <person name="Foster-Nyarko E."/>
            <person name="Jarju S."/>
            <person name="Secka A."/>
            <person name="Antonio M."/>
            <person name="Oren A."/>
            <person name="Chaudhuri R.R."/>
            <person name="La Ragione R."/>
            <person name="Hildebrand F."/>
            <person name="Pallen M.J."/>
        </authorList>
    </citation>
    <scope>NUCLEOTIDE SEQUENCE</scope>
    <source>
        <strain evidence="3">1383</strain>
    </source>
</reference>
<sequence length="1007" mass="111859">MNIKFVLCALLGGASFLQGQAQTPVDTAFFKAKDDTLTAYCRARQGTHNYYVGRVRLDSLAVSGGQITLYYNPVLAQYPMREDVCADIYAILKDSLPAGLTSYRLRAVSEGKEINELIPRYYREQNARKKAVKLKNIPTPLVAPQDQALTPTEGLYGRHIAMWQSHGYYYEQKLLRWEWQRARIFQTVEDVFTQSFVLPFLVPMLERAGAVVLLPRERDWQIEEIISDNDIPTSGYYEKNGESAWQVGQGAGFNDPKEYYVDGENPFEMGTYRQVATIAKGKESVAVWQPEFEKEGTYAVYVSYKTLPESTDDALYTVYHKGGKTSFRVNQKMGGGTWVYLGKFDFDKGRSGRVELTNRSARAGSVVTADGVKIGGGMGNIARTVPADTSLLAGDARRIAEMGITPEPIVSGYPRFTEGARYFMQWAGVPDSVYAAYQGQDYTDDYAGRPRWVNYLAGGSSVNPGAKGLNIPVDLSFAFHSDAGTKKDNTIVGALSIYTLKSNDKTEFANGESRYDNRDLADLVQTQIVGDVRAQCAPDFTRRQLMNGNYAESRIPEVPSMLLELLSHQNFADMRYGLDPRFRFVVSRAVYKGMLKFLSARDGRPYVVQPLPVDNFSVEFAGNDQVRLRWSPVADTLEPTAMPDAYIVYTRVGDGAFDNGTLVEDTVYTASIAPGQMYSYKVTAVNKGGESFDSEILAAMRAQNEKGTVLIVNGFDRVSAPESFASRDSTYAGFLDFRDSGVPYIEDISYIGPMHEFRRSIPWMDDDSAGFGASDGDYETKVVAGNTFDYPAVHGRSLAQLGYSFVSASNEAVENGSVDMKDYQAVDLILGKQRRSMLGHTEDRVDFEAFSPAMQQAISDYTAAGGNILVSGAYVASDLWDNPWVDKQGKEFANKVLKFRWMTDCASSTGEVEPAVSPYVSLAGNYTFRTRPNEQVYSVESPDGLVPVGDKAFTVMRYADNNISAAVAYRGDDYRTVVLGFPIEVVEGQDKRTELLGNILEFFFQKD</sequence>
<dbReference type="PROSITE" id="PS50853">
    <property type="entry name" value="FN3"/>
    <property type="match status" value="1"/>
</dbReference>
<accession>A0A9D1KTE7</accession>